<dbReference type="OrthoDB" id="8121168at2759"/>
<dbReference type="RefSeq" id="XP_014484200.1">
    <property type="nucleotide sequence ID" value="XM_014628714.1"/>
</dbReference>
<feature type="region of interest" description="Disordered" evidence="1">
    <location>
        <begin position="93"/>
        <end position="260"/>
    </location>
</feature>
<evidence type="ECO:0000256" key="2">
    <source>
        <dbReference type="SAM" id="SignalP"/>
    </source>
</evidence>
<evidence type="ECO:0000313" key="4">
    <source>
        <dbReference type="RefSeq" id="XP_014484200.1"/>
    </source>
</evidence>
<feature type="signal peptide" evidence="2">
    <location>
        <begin position="1"/>
        <end position="21"/>
    </location>
</feature>
<protein>
    <submittedName>
        <fullName evidence="4">AT-rich interactive domain-containing protein 1B-like</fullName>
    </submittedName>
</protein>
<sequence>MAGWLSFVLVAIALTIAIAESRVIPAEPVSVMLDAYGNPIMVLREKRTVVHPYPQRAMMFTGYYRPVRRSNNGGQATGVFAQGNAVSGEAFFSGMPHLGGGPEPIEEVSSAEAQAAPASEEAYNEEEERQQQPPHREHHHHQQEEHHHEHHRHEEEEQPHRDEHHHRHQQDSQEHHEPEQVPLTTEIAQPTEEPIAASTEVSEVSVKRPKAHNKKTQKTPVIVDDDNDDEDEADEEDDEPVAPFVPFKGNRRRQGYPNLNNYFPMVFSFPRAATRSGSAGSPPGTITAIANSYSTGKGGVASSVATAYGGSPTGKKRRSQSEE</sequence>
<feature type="chain" id="PRO_5027588919" evidence="2">
    <location>
        <begin position="22"/>
        <end position="323"/>
    </location>
</feature>
<name>A0A6P3Y067_DINQU</name>
<keyword evidence="3" id="KW-1185">Reference proteome</keyword>
<feature type="compositionally biased region" description="Basic residues" evidence="1">
    <location>
        <begin position="314"/>
        <end position="323"/>
    </location>
</feature>
<gene>
    <name evidence="4" type="primary">LOC106749343</name>
</gene>
<keyword evidence="2" id="KW-0732">Signal</keyword>
<organism evidence="3 4">
    <name type="scientific">Dinoponera quadriceps</name>
    <name type="common">South American ant</name>
    <dbReference type="NCBI Taxonomy" id="609295"/>
    <lineage>
        <taxon>Eukaryota</taxon>
        <taxon>Metazoa</taxon>
        <taxon>Ecdysozoa</taxon>
        <taxon>Arthropoda</taxon>
        <taxon>Hexapoda</taxon>
        <taxon>Insecta</taxon>
        <taxon>Pterygota</taxon>
        <taxon>Neoptera</taxon>
        <taxon>Endopterygota</taxon>
        <taxon>Hymenoptera</taxon>
        <taxon>Apocrita</taxon>
        <taxon>Aculeata</taxon>
        <taxon>Formicoidea</taxon>
        <taxon>Formicidae</taxon>
        <taxon>Ponerinae</taxon>
        <taxon>Ponerini</taxon>
        <taxon>Dinoponera</taxon>
    </lineage>
</organism>
<evidence type="ECO:0000313" key="3">
    <source>
        <dbReference type="Proteomes" id="UP000515204"/>
    </source>
</evidence>
<dbReference type="GeneID" id="106749343"/>
<feature type="compositionally biased region" description="Basic and acidic residues" evidence="1">
    <location>
        <begin position="169"/>
        <end position="179"/>
    </location>
</feature>
<dbReference type="AlphaFoldDB" id="A0A6P3Y067"/>
<feature type="compositionally biased region" description="Basic residues" evidence="1">
    <location>
        <begin position="207"/>
        <end position="217"/>
    </location>
</feature>
<feature type="compositionally biased region" description="Basic and acidic residues" evidence="1">
    <location>
        <begin position="142"/>
        <end position="162"/>
    </location>
</feature>
<feature type="compositionally biased region" description="Acidic residues" evidence="1">
    <location>
        <begin position="223"/>
        <end position="240"/>
    </location>
</feature>
<reference evidence="4" key="1">
    <citation type="submission" date="2025-08" db="UniProtKB">
        <authorList>
            <consortium name="RefSeq"/>
        </authorList>
    </citation>
    <scope>IDENTIFICATION</scope>
</reference>
<dbReference type="KEGG" id="dqu:106749343"/>
<dbReference type="Proteomes" id="UP000515204">
    <property type="component" value="Unplaced"/>
</dbReference>
<proteinExistence type="predicted"/>
<accession>A0A6P3Y067</accession>
<feature type="region of interest" description="Disordered" evidence="1">
    <location>
        <begin position="272"/>
        <end position="323"/>
    </location>
</feature>
<feature type="compositionally biased region" description="Low complexity" evidence="1">
    <location>
        <begin position="107"/>
        <end position="121"/>
    </location>
</feature>
<evidence type="ECO:0000256" key="1">
    <source>
        <dbReference type="SAM" id="MobiDB-lite"/>
    </source>
</evidence>